<dbReference type="SUPFAM" id="SSF48726">
    <property type="entry name" value="Immunoglobulin"/>
    <property type="match status" value="1"/>
</dbReference>
<dbReference type="InterPro" id="IPR036179">
    <property type="entry name" value="Ig-like_dom_sf"/>
</dbReference>
<dbReference type="InterPro" id="IPR003599">
    <property type="entry name" value="Ig_sub"/>
</dbReference>
<dbReference type="GO" id="GO:0009897">
    <property type="term" value="C:external side of plasma membrane"/>
    <property type="evidence" value="ECO:0007669"/>
    <property type="project" value="TreeGrafter"/>
</dbReference>
<sequence length="301" mass="33793">MAQCTEELSANIPMKVFGKFPPLLFRTVVEITSGDSKVFSGESVRLRCSIPDNYNFTWRYLWFRGSKQLPQNGENIVLWNANIKESGKYYCQGFRNSIVGKIHTLKSLPVEITVDGGWAILQVPPHPGLVGESLIMTCHVRGNPPIREAILYKDGVEVLRQNGSGGHLHLTNLTLEDGGLYSCRASWDTFRHTVSVISTATQLQVLEVLTQPIMEIVDDKPINPSNMKLVCHVQYNARDPAPPMYFYFYKNNKHLAMAISQNYILVTRSPGTFTCMAMVPQMGVSRQSDPKSFGQVTGTYR</sequence>
<dbReference type="InterPro" id="IPR003598">
    <property type="entry name" value="Ig_sub2"/>
</dbReference>
<organism evidence="4 5">
    <name type="scientific">Sphaeramia orbicularis</name>
    <name type="common">orbiculate cardinalfish</name>
    <dbReference type="NCBI Taxonomy" id="375764"/>
    <lineage>
        <taxon>Eukaryota</taxon>
        <taxon>Metazoa</taxon>
        <taxon>Chordata</taxon>
        <taxon>Craniata</taxon>
        <taxon>Vertebrata</taxon>
        <taxon>Euteleostomi</taxon>
        <taxon>Actinopterygii</taxon>
        <taxon>Neopterygii</taxon>
        <taxon>Teleostei</taxon>
        <taxon>Neoteleostei</taxon>
        <taxon>Acanthomorphata</taxon>
        <taxon>Gobiaria</taxon>
        <taxon>Kurtiformes</taxon>
        <taxon>Apogonoidei</taxon>
        <taxon>Apogonidae</taxon>
        <taxon>Apogoninae</taxon>
        <taxon>Sphaeramia</taxon>
    </lineage>
</organism>
<dbReference type="Gene3D" id="2.60.40.10">
    <property type="entry name" value="Immunoglobulins"/>
    <property type="match status" value="2"/>
</dbReference>
<evidence type="ECO:0000256" key="2">
    <source>
        <dbReference type="ARBA" id="ARBA00023157"/>
    </source>
</evidence>
<dbReference type="PROSITE" id="PS50835">
    <property type="entry name" value="IG_LIKE"/>
    <property type="match status" value="2"/>
</dbReference>
<dbReference type="Ensembl" id="ENSSORT00005038895.1">
    <property type="protein sequence ID" value="ENSSORP00005037908.1"/>
    <property type="gene ID" value="ENSSORG00005017779.1"/>
</dbReference>
<feature type="domain" description="Ig-like" evidence="3">
    <location>
        <begin position="109"/>
        <end position="195"/>
    </location>
</feature>
<proteinExistence type="predicted"/>
<dbReference type="InterPro" id="IPR050488">
    <property type="entry name" value="Ig_Fc_receptor"/>
</dbReference>
<dbReference type="GO" id="GO:0006955">
    <property type="term" value="P:immune response"/>
    <property type="evidence" value="ECO:0007669"/>
    <property type="project" value="TreeGrafter"/>
</dbReference>
<evidence type="ECO:0000259" key="3">
    <source>
        <dbReference type="PROSITE" id="PS50835"/>
    </source>
</evidence>
<keyword evidence="5" id="KW-1185">Reference proteome</keyword>
<dbReference type="Proteomes" id="UP000472271">
    <property type="component" value="Chromosome 13"/>
</dbReference>
<dbReference type="InterPro" id="IPR007110">
    <property type="entry name" value="Ig-like_dom"/>
</dbReference>
<reference evidence="4" key="2">
    <citation type="submission" date="2025-08" db="UniProtKB">
        <authorList>
            <consortium name="Ensembl"/>
        </authorList>
    </citation>
    <scope>IDENTIFICATION</scope>
</reference>
<gene>
    <name evidence="4" type="primary">LOC115430975</name>
</gene>
<dbReference type="GO" id="GO:0004888">
    <property type="term" value="F:transmembrane signaling receptor activity"/>
    <property type="evidence" value="ECO:0007669"/>
    <property type="project" value="TreeGrafter"/>
</dbReference>
<evidence type="ECO:0000313" key="4">
    <source>
        <dbReference type="Ensembl" id="ENSSORP00005037908.1"/>
    </source>
</evidence>
<evidence type="ECO:0000256" key="1">
    <source>
        <dbReference type="ARBA" id="ARBA00022729"/>
    </source>
</evidence>
<dbReference type="GO" id="GO:0007166">
    <property type="term" value="P:cell surface receptor signaling pathway"/>
    <property type="evidence" value="ECO:0007669"/>
    <property type="project" value="TreeGrafter"/>
</dbReference>
<evidence type="ECO:0000313" key="5">
    <source>
        <dbReference type="Proteomes" id="UP000472271"/>
    </source>
</evidence>
<dbReference type="SMART" id="SM00409">
    <property type="entry name" value="IG"/>
    <property type="match status" value="2"/>
</dbReference>
<feature type="domain" description="Ig-like" evidence="3">
    <location>
        <begin position="22"/>
        <end position="92"/>
    </location>
</feature>
<keyword evidence="2" id="KW-1015">Disulfide bond</keyword>
<dbReference type="Pfam" id="PF13895">
    <property type="entry name" value="Ig_2"/>
    <property type="match status" value="2"/>
</dbReference>
<dbReference type="PANTHER" id="PTHR11481:SF64">
    <property type="entry name" value="FC RECEPTOR-LIKE PROTEIN 4"/>
    <property type="match status" value="1"/>
</dbReference>
<dbReference type="PANTHER" id="PTHR11481">
    <property type="entry name" value="IMMUNOGLOBULIN FC RECEPTOR"/>
    <property type="match status" value="1"/>
</dbReference>
<dbReference type="SMART" id="SM00408">
    <property type="entry name" value="IGc2"/>
    <property type="match status" value="2"/>
</dbReference>
<keyword evidence="1" id="KW-0732">Signal</keyword>
<accession>A0A673BBT9</accession>
<reference evidence="4" key="1">
    <citation type="submission" date="2019-06" db="EMBL/GenBank/DDBJ databases">
        <authorList>
            <consortium name="Wellcome Sanger Institute Data Sharing"/>
        </authorList>
    </citation>
    <scope>NUCLEOTIDE SEQUENCE [LARGE SCALE GENOMIC DNA]</scope>
</reference>
<protein>
    <recommendedName>
        <fullName evidence="3">Ig-like domain-containing protein</fullName>
    </recommendedName>
</protein>
<dbReference type="InterPro" id="IPR013783">
    <property type="entry name" value="Ig-like_fold"/>
</dbReference>
<name>A0A673BBT9_9TELE</name>
<dbReference type="AlphaFoldDB" id="A0A673BBT9"/>
<reference evidence="4" key="3">
    <citation type="submission" date="2025-09" db="UniProtKB">
        <authorList>
            <consortium name="Ensembl"/>
        </authorList>
    </citation>
    <scope>IDENTIFICATION</scope>
</reference>